<dbReference type="GeneID" id="30745597"/>
<sequence length="101" mass="10603">MPRPQPRPPSHRGSREVAQAANQTCSPSPTDHPQPQRGIAGVTTEAGTTATVAARTLITREGYYLLKAGDLVISRQKGPPEVLLSVPATSRVLSGHTIGSP</sequence>
<dbReference type="Proteomes" id="UP000204579">
    <property type="component" value="Segment"/>
</dbReference>
<dbReference type="EMBL" id="KX883628">
    <property type="protein sequence ID" value="APG77320.1"/>
    <property type="molecule type" value="Genomic_RNA"/>
</dbReference>
<name>A0A1L3KIU4_9NIDO</name>
<proteinExistence type="predicted"/>
<dbReference type="KEGG" id="vg:30745597"/>
<accession>A0A1L3KIU4</accession>
<dbReference type="RefSeq" id="YP_009333339.1">
    <property type="nucleotide sequence ID" value="NC_032492.1"/>
</dbReference>
<feature type="region of interest" description="Disordered" evidence="1">
    <location>
        <begin position="1"/>
        <end position="43"/>
    </location>
</feature>
<protein>
    <submittedName>
        <fullName evidence="2">Uncharacterized protein</fullName>
    </submittedName>
</protein>
<feature type="compositionally biased region" description="Polar residues" evidence="1">
    <location>
        <begin position="20"/>
        <end position="33"/>
    </location>
</feature>
<evidence type="ECO:0000313" key="2">
    <source>
        <dbReference type="EMBL" id="APG77320.1"/>
    </source>
</evidence>
<evidence type="ECO:0000313" key="3">
    <source>
        <dbReference type="Proteomes" id="UP000204579"/>
    </source>
</evidence>
<organism evidence="2">
    <name type="scientific">Beihai Nido-like virus 2</name>
    <dbReference type="NCBI Taxonomy" id="1922351"/>
    <lineage>
        <taxon>Viruses</taxon>
        <taxon>Riboviria</taxon>
        <taxon>Orthornavirae</taxon>
        <taxon>Pisuviricota</taxon>
        <taxon>Pisoniviricetes</taxon>
        <taxon>Nidovirales</taxon>
        <taxon>Ronidovirineae</taxon>
        <taxon>Euroniviridae</taxon>
        <taxon>Ceronivirinae</taxon>
        <taxon>Charybnivirus</taxon>
        <taxon>Cradenivirus</taxon>
        <taxon>Charybnivirus charybdis</taxon>
        <taxon>Charybnivirus 1</taxon>
    </lineage>
</organism>
<reference evidence="2" key="1">
    <citation type="journal article" date="2016" name="Nature">
        <title>Redefining the invertebrate RNA virosphere.</title>
        <authorList>
            <person name="Shi M."/>
            <person name="Lin X.D."/>
            <person name="Tian J.H."/>
            <person name="Chen L.J."/>
            <person name="Chen X."/>
            <person name="Li C.X."/>
            <person name="Qin X.C."/>
            <person name="Li J."/>
            <person name="Cao J.P."/>
            <person name="Eden J.S."/>
            <person name="Buchmann J."/>
            <person name="Wang W."/>
            <person name="Xu J."/>
            <person name="Holmes E.C."/>
            <person name="Zhang Y.Z."/>
        </authorList>
    </citation>
    <scope>NUCLEOTIDE SEQUENCE [LARGE SCALE GENOMIC DNA]</scope>
    <source>
        <strain evidence="2">BHXun32263</strain>
    </source>
</reference>
<evidence type="ECO:0000256" key="1">
    <source>
        <dbReference type="SAM" id="MobiDB-lite"/>
    </source>
</evidence>
<keyword evidence="3" id="KW-1185">Reference proteome</keyword>